<evidence type="ECO:0000256" key="1">
    <source>
        <dbReference type="SAM" id="Coils"/>
    </source>
</evidence>
<protein>
    <submittedName>
        <fullName evidence="3">Small-conductance mechanosensitive channel</fullName>
    </submittedName>
</protein>
<name>A0A841JZS6_9BACT</name>
<comment type="caution">
    <text evidence="3">The sequence shown here is derived from an EMBL/GenBank/DDBJ whole genome shotgun (WGS) entry which is preliminary data.</text>
</comment>
<keyword evidence="1" id="KW-0175">Coiled coil</keyword>
<dbReference type="OrthoDB" id="9809206at2"/>
<keyword evidence="2" id="KW-1133">Transmembrane helix</keyword>
<dbReference type="AlphaFoldDB" id="A0A841JZS6"/>
<gene>
    <name evidence="3" type="ORF">HNQ77_004127</name>
</gene>
<feature type="transmembrane region" description="Helical" evidence="2">
    <location>
        <begin position="443"/>
        <end position="463"/>
    </location>
</feature>
<keyword evidence="4" id="KW-1185">Reference proteome</keyword>
<dbReference type="PANTHER" id="PTHR30566:SF5">
    <property type="entry name" value="MECHANOSENSITIVE ION CHANNEL PROTEIN 1, MITOCHONDRIAL-RELATED"/>
    <property type="match status" value="1"/>
</dbReference>
<reference evidence="3 4" key="1">
    <citation type="submission" date="2020-08" db="EMBL/GenBank/DDBJ databases">
        <title>Genomic Encyclopedia of Type Strains, Phase IV (KMG-IV): sequencing the most valuable type-strain genomes for metagenomic binning, comparative biology and taxonomic classification.</title>
        <authorList>
            <person name="Goeker M."/>
        </authorList>
    </citation>
    <scope>NUCLEOTIDE SEQUENCE [LARGE SCALE GENOMIC DNA]</scope>
    <source>
        <strain evidence="3 4">DSM 103733</strain>
    </source>
</reference>
<dbReference type="Proteomes" id="UP000538666">
    <property type="component" value="Unassembled WGS sequence"/>
</dbReference>
<evidence type="ECO:0000313" key="4">
    <source>
        <dbReference type="Proteomes" id="UP000538666"/>
    </source>
</evidence>
<accession>A0A841JZS6</accession>
<keyword evidence="2" id="KW-0812">Transmembrane</keyword>
<feature type="transmembrane region" description="Helical" evidence="2">
    <location>
        <begin position="404"/>
        <end position="422"/>
    </location>
</feature>
<organism evidence="3 4">
    <name type="scientific">Silvibacterium bohemicum</name>
    <dbReference type="NCBI Taxonomy" id="1577686"/>
    <lineage>
        <taxon>Bacteria</taxon>
        <taxon>Pseudomonadati</taxon>
        <taxon>Acidobacteriota</taxon>
        <taxon>Terriglobia</taxon>
        <taxon>Terriglobales</taxon>
        <taxon>Acidobacteriaceae</taxon>
        <taxon>Silvibacterium</taxon>
    </lineage>
</organism>
<dbReference type="RefSeq" id="WP_050058371.1">
    <property type="nucleotide sequence ID" value="NZ_JACHEK010000009.1"/>
</dbReference>
<proteinExistence type="predicted"/>
<feature type="coiled-coil region" evidence="1">
    <location>
        <begin position="151"/>
        <end position="207"/>
    </location>
</feature>
<dbReference type="Gene3D" id="2.30.30.60">
    <property type="match status" value="1"/>
</dbReference>
<sequence length="686" mass="73067">MKLSGFLSGHGSRPLSRSIFATLLMALGFSGVGVIAVAMLGASLGRVHAQTAKPSAAAPKSQPKPAVLLDADDAAGRSKAILAHLNAALRFYRDSQAPIQKVGEPSDLLYRDQAVTLAGQVAGFAFQSAKAEAAIMPQSATETQAAPESQSQRLQGMRKTVEQQVAALKAQDAALAQQLETAKPKAAAALQQKKQEVEGELELQTAMGDALTKITSSSDSGSDVGFSAQIVQLERSAPGLTVGKPTTVAPTLENISAAHSEGVTTQAQYLFQLVSARQDIDNLVKEADDLHAQALALRQPLTDTLRKTIAQGQALSQQMTAAPASAANQTAAAKPSAQASAAAAAAELASTRKSFDTLTATFKGLSAASVPLSQETVALEQAHASLEAWRAAVNQEYTSLLRSLLVRVFAIAIALAVIFILGEVWRRATTRYVRDVRRRRQLLVLRRLAVGFLSGLVMIFGLVTQFSSLATFAGFITAGIAVGLQTILLSVAAYFFIIGRYGVKVGDRITITGVTGEVIEVGLVRFYMLEMSGNGTDLYPTGRVAVFSNAVLFQAGTPLYKQMPGTDYAWHELTLKLTPGADYRAAVQEILKTVQTIYESYRGQIEQQHRSLESWIDSSLDSPAIQSNLQLVDAGFVLLIRFPVIIRQSWEIDDKVTHAVLQLTSNDPNIKSVVAGAPTIKAAVRG</sequence>
<evidence type="ECO:0000256" key="2">
    <source>
        <dbReference type="SAM" id="Phobius"/>
    </source>
</evidence>
<feature type="transmembrane region" description="Helical" evidence="2">
    <location>
        <begin position="469"/>
        <end position="498"/>
    </location>
</feature>
<dbReference type="PANTHER" id="PTHR30566">
    <property type="entry name" value="YNAI-RELATED MECHANOSENSITIVE ION CHANNEL"/>
    <property type="match status" value="1"/>
</dbReference>
<dbReference type="EMBL" id="JACHEK010000009">
    <property type="protein sequence ID" value="MBB6146155.1"/>
    <property type="molecule type" value="Genomic_DNA"/>
</dbReference>
<keyword evidence="2" id="KW-0472">Membrane</keyword>
<feature type="transmembrane region" description="Helical" evidence="2">
    <location>
        <begin position="20"/>
        <end position="44"/>
    </location>
</feature>
<dbReference type="InterPro" id="IPR023408">
    <property type="entry name" value="MscS_beta-dom_sf"/>
</dbReference>
<evidence type="ECO:0000313" key="3">
    <source>
        <dbReference type="EMBL" id="MBB6146155.1"/>
    </source>
</evidence>